<protein>
    <submittedName>
        <fullName evidence="2">Uncharacterized protein</fullName>
    </submittedName>
</protein>
<organism evidence="2 3">
    <name type="scientific">Pseudonocardia humida</name>
    <dbReference type="NCBI Taxonomy" id="2800819"/>
    <lineage>
        <taxon>Bacteria</taxon>
        <taxon>Bacillati</taxon>
        <taxon>Actinomycetota</taxon>
        <taxon>Actinomycetes</taxon>
        <taxon>Pseudonocardiales</taxon>
        <taxon>Pseudonocardiaceae</taxon>
        <taxon>Pseudonocardia</taxon>
    </lineage>
</organism>
<evidence type="ECO:0000313" key="3">
    <source>
        <dbReference type="Proteomes" id="UP001165283"/>
    </source>
</evidence>
<reference evidence="2" key="1">
    <citation type="submission" date="2021-04" db="EMBL/GenBank/DDBJ databases">
        <title>Pseudonocardia sp. nov., isolated from sandy soil of mangrove forest.</title>
        <authorList>
            <person name="Zan Z."/>
            <person name="Huang R."/>
            <person name="Liu W."/>
        </authorList>
    </citation>
    <scope>NUCLEOTIDE SEQUENCE</scope>
    <source>
        <strain evidence="2">S2-4</strain>
    </source>
</reference>
<dbReference type="Proteomes" id="UP001165283">
    <property type="component" value="Unassembled WGS sequence"/>
</dbReference>
<dbReference type="RefSeq" id="WP_252435617.1">
    <property type="nucleotide sequence ID" value="NZ_JAGSOV010000009.1"/>
</dbReference>
<proteinExistence type="predicted"/>
<gene>
    <name evidence="2" type="ORF">KDL28_02945</name>
</gene>
<feature type="region of interest" description="Disordered" evidence="1">
    <location>
        <begin position="1"/>
        <end position="24"/>
    </location>
</feature>
<name>A0ABT0ZTF8_9PSEU</name>
<accession>A0ABT0ZTF8</accession>
<sequence>MKAGVYVHPAGHAGGPSSEEPDAPPYGVRFRLAASFDETPFTESERVLLRALKTYGMLLSDCGEIALTFADDRLSTAEWESLGVDARSFADIAPEDFEVVDLGPEIELTFDRVRNP</sequence>
<dbReference type="EMBL" id="JAGSOV010000009">
    <property type="protein sequence ID" value="MCO1654006.1"/>
    <property type="molecule type" value="Genomic_DNA"/>
</dbReference>
<evidence type="ECO:0000313" key="2">
    <source>
        <dbReference type="EMBL" id="MCO1654006.1"/>
    </source>
</evidence>
<comment type="caution">
    <text evidence="2">The sequence shown here is derived from an EMBL/GenBank/DDBJ whole genome shotgun (WGS) entry which is preliminary data.</text>
</comment>
<evidence type="ECO:0000256" key="1">
    <source>
        <dbReference type="SAM" id="MobiDB-lite"/>
    </source>
</evidence>
<keyword evidence="3" id="KW-1185">Reference proteome</keyword>